<accession>A0A915NLJ5</accession>
<proteinExistence type="predicted"/>
<organism evidence="2 3">
    <name type="scientific">Meloidogyne floridensis</name>
    <dbReference type="NCBI Taxonomy" id="298350"/>
    <lineage>
        <taxon>Eukaryota</taxon>
        <taxon>Metazoa</taxon>
        <taxon>Ecdysozoa</taxon>
        <taxon>Nematoda</taxon>
        <taxon>Chromadorea</taxon>
        <taxon>Rhabditida</taxon>
        <taxon>Tylenchina</taxon>
        <taxon>Tylenchomorpha</taxon>
        <taxon>Tylenchoidea</taxon>
        <taxon>Meloidogynidae</taxon>
        <taxon>Meloidogyninae</taxon>
        <taxon>Meloidogyne</taxon>
    </lineage>
</organism>
<dbReference type="AlphaFoldDB" id="A0A915NLJ5"/>
<evidence type="ECO:0000313" key="3">
    <source>
        <dbReference type="WBParaSite" id="scf7180000419885.g4448"/>
    </source>
</evidence>
<sequence length="254" mass="30038">MIESEGTNKKSNVSLREYLYAYDLFEVLAVNLLMEIRQPNGIDIFRKSLEEIEKEQGNIYPVIMRDLGDYKELTEQTLMTLIYNYEVLDEEFNSQDFQNIKKYYMRNNNKNSTSHNLKPFYSYFTKLDKNVQQKVERYIINPFLTEEEYMEGRNKMFSNYLRIDENKLYKYDYNLPQPRNQLTHRIYEEYKKLRDRRQGYHGAEYKGDQSHSGHGSSGDNLGGSYGAGHEGYGGHGGDYYYTGFQGSHGWNYGN</sequence>
<dbReference type="WBParaSite" id="scf7180000419885.g4448">
    <property type="protein sequence ID" value="scf7180000419885.g4448"/>
    <property type="gene ID" value="scf7180000419885.g4448"/>
</dbReference>
<keyword evidence="2" id="KW-1185">Reference proteome</keyword>
<dbReference type="Proteomes" id="UP000887560">
    <property type="component" value="Unplaced"/>
</dbReference>
<name>A0A915NLJ5_9BILA</name>
<protein>
    <submittedName>
        <fullName evidence="3">Uncharacterized protein</fullName>
    </submittedName>
</protein>
<evidence type="ECO:0000256" key="1">
    <source>
        <dbReference type="SAM" id="MobiDB-lite"/>
    </source>
</evidence>
<feature type="region of interest" description="Disordered" evidence="1">
    <location>
        <begin position="203"/>
        <end position="222"/>
    </location>
</feature>
<evidence type="ECO:0000313" key="2">
    <source>
        <dbReference type="Proteomes" id="UP000887560"/>
    </source>
</evidence>
<reference evidence="3" key="1">
    <citation type="submission" date="2022-11" db="UniProtKB">
        <authorList>
            <consortium name="WormBaseParasite"/>
        </authorList>
    </citation>
    <scope>IDENTIFICATION</scope>
</reference>